<feature type="compositionally biased region" description="Basic and acidic residues" evidence="1">
    <location>
        <begin position="131"/>
        <end position="161"/>
    </location>
</feature>
<feature type="region of interest" description="Disordered" evidence="1">
    <location>
        <begin position="1"/>
        <end position="435"/>
    </location>
</feature>
<accession>A0A8X6J2V6</accession>
<feature type="compositionally biased region" description="Basic and acidic residues" evidence="1">
    <location>
        <begin position="88"/>
        <end position="107"/>
    </location>
</feature>
<evidence type="ECO:0000313" key="4">
    <source>
        <dbReference type="Proteomes" id="UP000886998"/>
    </source>
</evidence>
<keyword evidence="2" id="KW-0472">Membrane</keyword>
<dbReference type="AlphaFoldDB" id="A0A8X6J2V6"/>
<feature type="compositionally biased region" description="Polar residues" evidence="1">
    <location>
        <begin position="253"/>
        <end position="271"/>
    </location>
</feature>
<name>A0A8X6J2V6_9ARAC</name>
<reference evidence="3" key="1">
    <citation type="submission" date="2020-08" db="EMBL/GenBank/DDBJ databases">
        <title>Multicomponent nature underlies the extraordinary mechanical properties of spider dragline silk.</title>
        <authorList>
            <person name="Kono N."/>
            <person name="Nakamura H."/>
            <person name="Mori M."/>
            <person name="Yoshida Y."/>
            <person name="Ohtoshi R."/>
            <person name="Malay A.D."/>
            <person name="Moran D.A.P."/>
            <person name="Tomita M."/>
            <person name="Numata K."/>
            <person name="Arakawa K."/>
        </authorList>
    </citation>
    <scope>NUCLEOTIDE SEQUENCE</scope>
</reference>
<dbReference type="EMBL" id="BMAV01024005">
    <property type="protein sequence ID" value="GFS29405.1"/>
    <property type="molecule type" value="Genomic_DNA"/>
</dbReference>
<feature type="compositionally biased region" description="Polar residues" evidence="1">
    <location>
        <begin position="215"/>
        <end position="233"/>
    </location>
</feature>
<protein>
    <submittedName>
        <fullName evidence="3">Uncharacterized protein</fullName>
    </submittedName>
</protein>
<dbReference type="Proteomes" id="UP000886998">
    <property type="component" value="Unassembled WGS sequence"/>
</dbReference>
<sequence>EQFTESKPNEQTPELKSKEQSSVSKSSELPSVSKISELFSTKQNQDKETSESAKTEQAKENVGTPSTSNGTSADNSKNSEASISKGDQASEVKPKSFRKRAIDELIKKFQGQNSENSSSVLKVSSFLQSTNKKDVSKEQSSKDKDKSQSTALDDDREKESLSKIFSFPPPPPVEPKKNDSPKDKTSSKETKVTSSETTPKADNNAVLTEVKTRTDSSLSRNKTVASSDTVSTSRKTENVNEKQTEHVVKKTDQVTSTKSVSTIQPKSSLNEPVTKKEKITEPIQSSSKEKLSAPSAKSDIKLPKDENVKLNDTTSNTTAKESSSALTKPKAETVRKQSLAKSSRSPESKRKASTSKTATTVESPQKEKEIEGSGITRGDQITSETPNSPNEPSSTVPQSEPQKEDDVASPIQAKRNTKERRTMQSRSKGCKRCKRHSYDGEAPLKRSQCDDYYDILTGLHRKRRAKYTDSWTSDLSREERDLIRRLRNRRDTLRSNGQAGKARHTRHSRHMDNGYFHRHHAVRRSVSDDSTFNSSSLCSCDDCWLFLVKDYAYGRQSLRGITPDQPMCTCRVGRPEFLGRRVKFRSDTIPEGSPSERTSTSPPIPEESSKKGDATDTRSTSNLSSGSQESVIKNGKLPDKASKKGKNLKENYRLMTPWELEEWDQAMKRHLLKKRRKRARYMGFMALAMVVFVGLVVAILMVYLRRKVL</sequence>
<feature type="region of interest" description="Disordered" evidence="1">
    <location>
        <begin position="581"/>
        <end position="644"/>
    </location>
</feature>
<feature type="compositionally biased region" description="Low complexity" evidence="1">
    <location>
        <begin position="20"/>
        <end position="37"/>
    </location>
</feature>
<organism evidence="3 4">
    <name type="scientific">Trichonephila inaurata madagascariensis</name>
    <dbReference type="NCBI Taxonomy" id="2747483"/>
    <lineage>
        <taxon>Eukaryota</taxon>
        <taxon>Metazoa</taxon>
        <taxon>Ecdysozoa</taxon>
        <taxon>Arthropoda</taxon>
        <taxon>Chelicerata</taxon>
        <taxon>Arachnida</taxon>
        <taxon>Araneae</taxon>
        <taxon>Araneomorphae</taxon>
        <taxon>Entelegynae</taxon>
        <taxon>Araneoidea</taxon>
        <taxon>Nephilidae</taxon>
        <taxon>Trichonephila</taxon>
        <taxon>Trichonephila inaurata</taxon>
    </lineage>
</organism>
<feature type="compositionally biased region" description="Low complexity" evidence="1">
    <location>
        <begin position="382"/>
        <end position="395"/>
    </location>
</feature>
<feature type="transmembrane region" description="Helical" evidence="2">
    <location>
        <begin position="681"/>
        <end position="704"/>
    </location>
</feature>
<evidence type="ECO:0000256" key="1">
    <source>
        <dbReference type="SAM" id="MobiDB-lite"/>
    </source>
</evidence>
<feature type="compositionally biased region" description="Polar residues" evidence="1">
    <location>
        <begin position="617"/>
        <end position="631"/>
    </location>
</feature>
<dbReference type="OrthoDB" id="6435301at2759"/>
<feature type="compositionally biased region" description="Polar residues" evidence="1">
    <location>
        <begin position="63"/>
        <end position="87"/>
    </location>
</feature>
<feature type="compositionally biased region" description="Polar residues" evidence="1">
    <location>
        <begin position="1"/>
        <end position="12"/>
    </location>
</feature>
<feature type="compositionally biased region" description="Basic and acidic residues" evidence="1">
    <location>
        <begin position="44"/>
        <end position="59"/>
    </location>
</feature>
<keyword evidence="2" id="KW-0812">Transmembrane</keyword>
<feature type="compositionally biased region" description="Basic and acidic residues" evidence="1">
    <location>
        <begin position="607"/>
        <end position="616"/>
    </location>
</feature>
<feature type="non-terminal residue" evidence="3">
    <location>
        <position position="1"/>
    </location>
</feature>
<gene>
    <name evidence="3" type="primary">NCL1_26428</name>
    <name evidence="3" type="ORF">TNIN_221551</name>
</gene>
<feature type="compositionally biased region" description="Basic and acidic residues" evidence="1">
    <location>
        <begin position="298"/>
        <end position="309"/>
    </location>
</feature>
<feature type="compositionally biased region" description="Basic and acidic residues" evidence="1">
    <location>
        <begin position="234"/>
        <end position="252"/>
    </location>
</feature>
<evidence type="ECO:0000313" key="3">
    <source>
        <dbReference type="EMBL" id="GFS29405.1"/>
    </source>
</evidence>
<feature type="compositionally biased region" description="Low complexity" evidence="1">
    <location>
        <begin position="590"/>
        <end position="601"/>
    </location>
</feature>
<comment type="caution">
    <text evidence="3">The sequence shown here is derived from an EMBL/GenBank/DDBJ whole genome shotgun (WGS) entry which is preliminary data.</text>
</comment>
<proteinExistence type="predicted"/>
<evidence type="ECO:0000256" key="2">
    <source>
        <dbReference type="SAM" id="Phobius"/>
    </source>
</evidence>
<keyword evidence="2" id="KW-1133">Transmembrane helix</keyword>
<feature type="compositionally biased region" description="Basic and acidic residues" evidence="1">
    <location>
        <begin position="174"/>
        <end position="191"/>
    </location>
</feature>
<feature type="compositionally biased region" description="Polar residues" evidence="1">
    <location>
        <begin position="310"/>
        <end position="326"/>
    </location>
</feature>
<keyword evidence="4" id="KW-1185">Reference proteome</keyword>
<feature type="compositionally biased region" description="Low complexity" evidence="1">
    <location>
        <begin position="113"/>
        <end position="129"/>
    </location>
</feature>